<keyword evidence="1" id="KW-0540">Nuclease</keyword>
<accession>A0ACD0WDU8</accession>
<dbReference type="Proteomes" id="UP000326582">
    <property type="component" value="Chromosome 1"/>
</dbReference>
<sequence length="487" mass="56202">MAKKDAKKGRMDPSLITPEYIAEQRRLRELKKEEKRKEAEESGSGTEDDKVPPSLRFIKRPMLAIPGQEKGSGLPISIMSYNVLAQALIRRSLFPTNGAALKWGTRSQVLLSEFKHYDCDILCLQELDYIQYNSFWKQKLSKLGYNSQYYRSGTKNHGVAIFYKQEKFAFKHSMFINYDKETCGSVPLSTATLNVGLMIYLEFSEEVLKSHPKLSRDGIIIGTTHLFWHPFGTYERTRQTYIVLKQMKEFTRTLQLLYGAEKSFYRFFAGDFNSQPFDSPYLSITAKPVTYTARAKNVIGRALVHEWNKKEKKEDDEEEDDNAEEKGEEMENKQTEDGSDQNELDDNPVPEFFQFSPEITHKINEMESLHNDLDMRAISLYSVGYGLVHKDNAGRDNDRGEPFFSNWAHSWRGLLDYIFVLTDWDKQISYSNKIDSLQELEEANKVRLLSLVRLPTPEEMGPEPSGQPRIGQFPSDHLCLIAKVELV</sequence>
<keyword evidence="1" id="KW-0269">Exonuclease</keyword>
<keyword evidence="1" id="KW-0378">Hydrolase</keyword>
<gene>
    <name evidence="1" type="ORF">EJF14_10818</name>
</gene>
<reference evidence="2" key="1">
    <citation type="journal article" date="2019" name="MBio">
        <title>Comparative genomics for the elucidation of multidrug resistance (MDR) in Candida lusitaniae.</title>
        <authorList>
            <person name="Kannan A."/>
            <person name="Asner S.A."/>
            <person name="Trachsel E."/>
            <person name="Kelly S."/>
            <person name="Parker J."/>
            <person name="Sanglard D."/>
        </authorList>
    </citation>
    <scope>NUCLEOTIDE SEQUENCE [LARGE SCALE GENOMIC DNA]</scope>
    <source>
        <strain evidence="2">P1</strain>
    </source>
</reference>
<dbReference type="EMBL" id="CP038484">
    <property type="protein sequence ID" value="QFZ25713.1"/>
    <property type="molecule type" value="Genomic_DNA"/>
</dbReference>
<evidence type="ECO:0000313" key="2">
    <source>
        <dbReference type="Proteomes" id="UP000326582"/>
    </source>
</evidence>
<keyword evidence="2" id="KW-1185">Reference proteome</keyword>
<organism evidence="1 2">
    <name type="scientific">Clavispora lusitaniae</name>
    <name type="common">Candida lusitaniae</name>
    <dbReference type="NCBI Taxonomy" id="36911"/>
    <lineage>
        <taxon>Eukaryota</taxon>
        <taxon>Fungi</taxon>
        <taxon>Dikarya</taxon>
        <taxon>Ascomycota</taxon>
        <taxon>Saccharomycotina</taxon>
        <taxon>Pichiomycetes</taxon>
        <taxon>Metschnikowiaceae</taxon>
        <taxon>Clavispora</taxon>
    </lineage>
</organism>
<protein>
    <submittedName>
        <fullName evidence="1">RNA exonuclease</fullName>
    </submittedName>
</protein>
<evidence type="ECO:0000313" key="1">
    <source>
        <dbReference type="EMBL" id="QFZ25713.1"/>
    </source>
</evidence>
<name>A0ACD0WDU8_CLALS</name>
<proteinExistence type="predicted"/>